<dbReference type="CDD" id="cd07377">
    <property type="entry name" value="WHTH_GntR"/>
    <property type="match status" value="1"/>
</dbReference>
<dbReference type="PANTHER" id="PTHR44846:SF1">
    <property type="entry name" value="MANNOSYL-D-GLYCERATE TRANSPORT_METABOLISM SYSTEM REPRESSOR MNGR-RELATED"/>
    <property type="match status" value="1"/>
</dbReference>
<keyword evidence="2" id="KW-0238">DNA-binding</keyword>
<keyword evidence="3" id="KW-0804">Transcription</keyword>
<sequence length="241" mass="27680">MKEYYQKLPLYCQLAEEIETKIDAGEWNPGECIPSERELSAIYNMSRITVRKAIDELERKGKLEKIQGKGTFVSNHSIVQSLGTVYSFAKEMEKQGKITSTKLLERSVIPADSKLAKNLNLDEGTSVIFIKRLRCDELGHAIMVEKTYFEKNRFSYLLDLDLDHLSLYKTLEDEYGVHIDRAIERFKACELTSSECELLDCPLHQYGLLVKRASYFKDQPVCCSSIVSKGDIFEFTVTLYD</sequence>
<accession>A0A942ZWH1</accession>
<reference evidence="5" key="1">
    <citation type="submission" date="2021-02" db="EMBL/GenBank/DDBJ databases">
        <title>Infant gut strain persistence is associated with maternal origin, phylogeny, and functional potential including surface adhesion and iron acquisition.</title>
        <authorList>
            <person name="Lou Y.C."/>
        </authorList>
    </citation>
    <scope>NUCLEOTIDE SEQUENCE</scope>
    <source>
        <strain evidence="5">L3_108_103G1_dasL3_108_103G1_concoct_2</strain>
    </source>
</reference>
<dbReference type="SUPFAM" id="SSF46785">
    <property type="entry name" value="Winged helix' DNA-binding domain"/>
    <property type="match status" value="1"/>
</dbReference>
<dbReference type="PROSITE" id="PS50949">
    <property type="entry name" value="HTH_GNTR"/>
    <property type="match status" value="1"/>
</dbReference>
<proteinExistence type="predicted"/>
<dbReference type="SUPFAM" id="SSF64288">
    <property type="entry name" value="Chorismate lyase-like"/>
    <property type="match status" value="1"/>
</dbReference>
<dbReference type="Pfam" id="PF07702">
    <property type="entry name" value="UTRA"/>
    <property type="match status" value="1"/>
</dbReference>
<evidence type="ECO:0000259" key="4">
    <source>
        <dbReference type="PROSITE" id="PS50949"/>
    </source>
</evidence>
<evidence type="ECO:0000256" key="3">
    <source>
        <dbReference type="ARBA" id="ARBA00023163"/>
    </source>
</evidence>
<evidence type="ECO:0000256" key="2">
    <source>
        <dbReference type="ARBA" id="ARBA00023125"/>
    </source>
</evidence>
<dbReference type="InterPro" id="IPR050679">
    <property type="entry name" value="Bact_HTH_transcr_reg"/>
</dbReference>
<dbReference type="Gene3D" id="1.10.10.10">
    <property type="entry name" value="Winged helix-like DNA-binding domain superfamily/Winged helix DNA-binding domain"/>
    <property type="match status" value="1"/>
</dbReference>
<organism evidence="5 6">
    <name type="scientific">Amedibacillus dolichus</name>
    <dbReference type="NCBI Taxonomy" id="31971"/>
    <lineage>
        <taxon>Bacteria</taxon>
        <taxon>Bacillati</taxon>
        <taxon>Bacillota</taxon>
        <taxon>Erysipelotrichia</taxon>
        <taxon>Erysipelotrichales</taxon>
        <taxon>Erysipelotrichaceae</taxon>
        <taxon>Amedibacillus</taxon>
    </lineage>
</organism>
<evidence type="ECO:0000313" key="5">
    <source>
        <dbReference type="EMBL" id="MBS4884007.1"/>
    </source>
</evidence>
<protein>
    <submittedName>
        <fullName evidence="5">GntR family transcriptional regulator</fullName>
    </submittedName>
</protein>
<dbReference type="Gene3D" id="3.40.1410.10">
    <property type="entry name" value="Chorismate lyase-like"/>
    <property type="match status" value="1"/>
</dbReference>
<dbReference type="Proteomes" id="UP000753219">
    <property type="component" value="Unassembled WGS sequence"/>
</dbReference>
<dbReference type="PRINTS" id="PR00035">
    <property type="entry name" value="HTHGNTR"/>
</dbReference>
<dbReference type="SMART" id="SM00866">
    <property type="entry name" value="UTRA"/>
    <property type="match status" value="1"/>
</dbReference>
<dbReference type="GO" id="GO:0003700">
    <property type="term" value="F:DNA-binding transcription factor activity"/>
    <property type="evidence" value="ECO:0007669"/>
    <property type="project" value="InterPro"/>
</dbReference>
<feature type="domain" description="HTH gntR-type" evidence="4">
    <location>
        <begin position="8"/>
        <end position="76"/>
    </location>
</feature>
<dbReference type="InterPro" id="IPR036388">
    <property type="entry name" value="WH-like_DNA-bd_sf"/>
</dbReference>
<keyword evidence="1" id="KW-0805">Transcription regulation</keyword>
<dbReference type="RefSeq" id="WP_278639987.1">
    <property type="nucleotide sequence ID" value="NZ_JAGZMZ010000008.1"/>
</dbReference>
<dbReference type="AlphaFoldDB" id="A0A942ZWH1"/>
<gene>
    <name evidence="5" type="ORF">KHZ85_04500</name>
</gene>
<dbReference type="Pfam" id="PF00392">
    <property type="entry name" value="GntR"/>
    <property type="match status" value="1"/>
</dbReference>
<dbReference type="PANTHER" id="PTHR44846">
    <property type="entry name" value="MANNOSYL-D-GLYCERATE TRANSPORT/METABOLISM SYSTEM REPRESSOR MNGR-RELATED"/>
    <property type="match status" value="1"/>
</dbReference>
<evidence type="ECO:0000313" key="6">
    <source>
        <dbReference type="Proteomes" id="UP000753219"/>
    </source>
</evidence>
<dbReference type="InterPro" id="IPR011663">
    <property type="entry name" value="UTRA"/>
</dbReference>
<dbReference type="GO" id="GO:0045892">
    <property type="term" value="P:negative regulation of DNA-templated transcription"/>
    <property type="evidence" value="ECO:0007669"/>
    <property type="project" value="TreeGrafter"/>
</dbReference>
<dbReference type="SMART" id="SM00345">
    <property type="entry name" value="HTH_GNTR"/>
    <property type="match status" value="1"/>
</dbReference>
<dbReference type="EMBL" id="JAGZMZ010000008">
    <property type="protein sequence ID" value="MBS4884007.1"/>
    <property type="molecule type" value="Genomic_DNA"/>
</dbReference>
<dbReference type="GO" id="GO:0003677">
    <property type="term" value="F:DNA binding"/>
    <property type="evidence" value="ECO:0007669"/>
    <property type="project" value="UniProtKB-KW"/>
</dbReference>
<dbReference type="InterPro" id="IPR036390">
    <property type="entry name" value="WH_DNA-bd_sf"/>
</dbReference>
<dbReference type="FunFam" id="1.10.10.10:FF:000079">
    <property type="entry name" value="GntR family transcriptional regulator"/>
    <property type="match status" value="1"/>
</dbReference>
<name>A0A942ZWH1_9FIRM</name>
<dbReference type="InterPro" id="IPR000524">
    <property type="entry name" value="Tscrpt_reg_HTH_GntR"/>
</dbReference>
<evidence type="ECO:0000256" key="1">
    <source>
        <dbReference type="ARBA" id="ARBA00023015"/>
    </source>
</evidence>
<dbReference type="InterPro" id="IPR028978">
    <property type="entry name" value="Chorismate_lyase_/UTRA_dom_sf"/>
</dbReference>
<comment type="caution">
    <text evidence="5">The sequence shown here is derived from an EMBL/GenBank/DDBJ whole genome shotgun (WGS) entry which is preliminary data.</text>
</comment>